<evidence type="ECO:0000256" key="4">
    <source>
        <dbReference type="ARBA" id="ARBA00022989"/>
    </source>
</evidence>
<evidence type="ECO:0000256" key="3">
    <source>
        <dbReference type="ARBA" id="ARBA00022692"/>
    </source>
</evidence>
<dbReference type="PANTHER" id="PTHR33529">
    <property type="entry name" value="SLR0882 PROTEIN-RELATED"/>
    <property type="match status" value="1"/>
</dbReference>
<dbReference type="AlphaFoldDB" id="A0A1J5PSM4"/>
<protein>
    <submittedName>
        <fullName evidence="7">Putative permease YjgP/YjgQ family protein</fullName>
    </submittedName>
</protein>
<keyword evidence="3 6" id="KW-0812">Transmembrane</keyword>
<sequence length="312" mass="33794">MLPVSAFAASVYVTNRLSTESELVVMQAVGLSSFRLARPVVMFGLTVAVLISLLAHVLVPASRVILADRTVAMAQNVTTKFLTEGKFMHPTDGVTLFIRQITPLGEMHGIFLSDARGGTDRTTYTAQRALLVKVETGTKLVMFDGMVQRLNIADSKLSVTRFADLSYDIGGLITPLGTRKQDVAELGTWELLHPTPAALAKTSADRAAFLYEANVRFASALNAMVASVLGFATLLLGGFSRFGNWRQILIGVGMLIGLQLMIDWTAGFAVADARLWPMIYVPSLVGGVVTVALLWWSEQPARRPAMRGEYAS</sequence>
<feature type="transmembrane region" description="Helical" evidence="6">
    <location>
        <begin position="217"/>
        <end position="236"/>
    </location>
</feature>
<organism evidence="7">
    <name type="scientific">mine drainage metagenome</name>
    <dbReference type="NCBI Taxonomy" id="410659"/>
    <lineage>
        <taxon>unclassified sequences</taxon>
        <taxon>metagenomes</taxon>
        <taxon>ecological metagenomes</taxon>
    </lineage>
</organism>
<evidence type="ECO:0000313" key="7">
    <source>
        <dbReference type="EMBL" id="OIQ70735.1"/>
    </source>
</evidence>
<comment type="caution">
    <text evidence="7">The sequence shown here is derived from an EMBL/GenBank/DDBJ whole genome shotgun (WGS) entry which is preliminary data.</text>
</comment>
<dbReference type="GO" id="GO:0043190">
    <property type="term" value="C:ATP-binding cassette (ABC) transporter complex"/>
    <property type="evidence" value="ECO:0007669"/>
    <property type="project" value="TreeGrafter"/>
</dbReference>
<proteinExistence type="predicted"/>
<accession>A0A1J5PSM4</accession>
<dbReference type="PANTHER" id="PTHR33529:SF6">
    <property type="entry name" value="YJGP_YJGQ FAMILY PERMEASE"/>
    <property type="match status" value="1"/>
</dbReference>
<dbReference type="EMBL" id="MLJW01004056">
    <property type="protein sequence ID" value="OIQ70735.1"/>
    <property type="molecule type" value="Genomic_DNA"/>
</dbReference>
<name>A0A1J5PSM4_9ZZZZ</name>
<dbReference type="GO" id="GO:0015920">
    <property type="term" value="P:lipopolysaccharide transport"/>
    <property type="evidence" value="ECO:0007669"/>
    <property type="project" value="TreeGrafter"/>
</dbReference>
<keyword evidence="2" id="KW-1003">Cell membrane</keyword>
<evidence type="ECO:0000256" key="2">
    <source>
        <dbReference type="ARBA" id="ARBA00022475"/>
    </source>
</evidence>
<dbReference type="InterPro" id="IPR005495">
    <property type="entry name" value="LptG/LptF_permease"/>
</dbReference>
<evidence type="ECO:0000256" key="5">
    <source>
        <dbReference type="ARBA" id="ARBA00023136"/>
    </source>
</evidence>
<feature type="transmembrane region" description="Helical" evidence="6">
    <location>
        <begin position="248"/>
        <end position="271"/>
    </location>
</feature>
<keyword evidence="5 6" id="KW-0472">Membrane</keyword>
<reference evidence="7" key="1">
    <citation type="submission" date="2016-10" db="EMBL/GenBank/DDBJ databases">
        <title>Sequence of Gallionella enrichment culture.</title>
        <authorList>
            <person name="Poehlein A."/>
            <person name="Muehling M."/>
            <person name="Daniel R."/>
        </authorList>
    </citation>
    <scope>NUCLEOTIDE SEQUENCE</scope>
</reference>
<dbReference type="Pfam" id="PF03739">
    <property type="entry name" value="LptF_LptG"/>
    <property type="match status" value="1"/>
</dbReference>
<comment type="subcellular location">
    <subcellularLocation>
        <location evidence="1">Cell membrane</location>
        <topology evidence="1">Multi-pass membrane protein</topology>
    </subcellularLocation>
</comment>
<gene>
    <name evidence="7" type="ORF">GALL_476510</name>
</gene>
<feature type="transmembrane region" description="Helical" evidence="6">
    <location>
        <begin position="40"/>
        <end position="59"/>
    </location>
</feature>
<evidence type="ECO:0000256" key="6">
    <source>
        <dbReference type="SAM" id="Phobius"/>
    </source>
</evidence>
<keyword evidence="4 6" id="KW-1133">Transmembrane helix</keyword>
<feature type="transmembrane region" description="Helical" evidence="6">
    <location>
        <begin position="277"/>
        <end position="297"/>
    </location>
</feature>
<evidence type="ECO:0000256" key="1">
    <source>
        <dbReference type="ARBA" id="ARBA00004651"/>
    </source>
</evidence>